<evidence type="ECO:0000313" key="1">
    <source>
        <dbReference type="EMBL" id="CAI5771127.1"/>
    </source>
</evidence>
<name>A0AA35P498_9SAUR</name>
<protein>
    <submittedName>
        <fullName evidence="1">Uncharacterized protein</fullName>
    </submittedName>
</protein>
<reference evidence="1" key="1">
    <citation type="submission" date="2022-12" db="EMBL/GenBank/DDBJ databases">
        <authorList>
            <person name="Alioto T."/>
            <person name="Alioto T."/>
            <person name="Gomez Garrido J."/>
        </authorList>
    </citation>
    <scope>NUCLEOTIDE SEQUENCE</scope>
</reference>
<proteinExistence type="predicted"/>
<dbReference type="EMBL" id="OX395128">
    <property type="protein sequence ID" value="CAI5771127.1"/>
    <property type="molecule type" value="Genomic_DNA"/>
</dbReference>
<sequence>MLKPIKAGVALRHKTINALFAMGIPNGQEHPRLNEAIVPTSGSELNMDMFDLHDISLHEPKVMSLSLDPLRKSALGIKRPAKAVHNWFITGFLEEERDL</sequence>
<gene>
    <name evidence="1" type="ORF">PODLI_1B043188</name>
</gene>
<evidence type="ECO:0000313" key="2">
    <source>
        <dbReference type="Proteomes" id="UP001178461"/>
    </source>
</evidence>
<keyword evidence="2" id="KW-1185">Reference proteome</keyword>
<organism evidence="1 2">
    <name type="scientific">Podarcis lilfordi</name>
    <name type="common">Lilford's wall lizard</name>
    <dbReference type="NCBI Taxonomy" id="74358"/>
    <lineage>
        <taxon>Eukaryota</taxon>
        <taxon>Metazoa</taxon>
        <taxon>Chordata</taxon>
        <taxon>Craniata</taxon>
        <taxon>Vertebrata</taxon>
        <taxon>Euteleostomi</taxon>
        <taxon>Lepidosauria</taxon>
        <taxon>Squamata</taxon>
        <taxon>Bifurcata</taxon>
        <taxon>Unidentata</taxon>
        <taxon>Episquamata</taxon>
        <taxon>Laterata</taxon>
        <taxon>Lacertibaenia</taxon>
        <taxon>Lacertidae</taxon>
        <taxon>Podarcis</taxon>
    </lineage>
</organism>
<dbReference type="Proteomes" id="UP001178461">
    <property type="component" value="Chromosome 3"/>
</dbReference>
<dbReference type="AlphaFoldDB" id="A0AA35P498"/>
<accession>A0AA35P498</accession>